<keyword evidence="2" id="KW-1185">Reference proteome</keyword>
<dbReference type="Gene3D" id="3.90.1720.10">
    <property type="entry name" value="endopeptidase domain like (from Nostoc punctiforme)"/>
    <property type="match status" value="1"/>
</dbReference>
<gene>
    <name evidence="1" type="ORF">JOC48_001099</name>
</gene>
<comment type="caution">
    <text evidence="1">The sequence shown here is derived from an EMBL/GenBank/DDBJ whole genome shotgun (WGS) entry which is preliminary data.</text>
</comment>
<dbReference type="RefSeq" id="WP_239584210.1">
    <property type="nucleotide sequence ID" value="NZ_JAFBDR010000004.1"/>
</dbReference>
<evidence type="ECO:0000313" key="1">
    <source>
        <dbReference type="EMBL" id="MBM7570621.1"/>
    </source>
</evidence>
<name>A0ABS2MXJ6_9BACI</name>
<evidence type="ECO:0000313" key="2">
    <source>
        <dbReference type="Proteomes" id="UP001296943"/>
    </source>
</evidence>
<dbReference type="EMBL" id="JAFBDR010000004">
    <property type="protein sequence ID" value="MBM7570621.1"/>
    <property type="molecule type" value="Genomic_DNA"/>
</dbReference>
<organism evidence="1 2">
    <name type="scientific">Aquibacillus albus</name>
    <dbReference type="NCBI Taxonomy" id="1168171"/>
    <lineage>
        <taxon>Bacteria</taxon>
        <taxon>Bacillati</taxon>
        <taxon>Bacillota</taxon>
        <taxon>Bacilli</taxon>
        <taxon>Bacillales</taxon>
        <taxon>Bacillaceae</taxon>
        <taxon>Aquibacillus</taxon>
    </lineage>
</organism>
<sequence length="169" mass="19326">MENKVGFEDTSMVRYRDAFHQLNAILVPGDILYSSKGWSTFLVGHVGIVGEDMAIHHSHPRGGFSDTLLGYLSRHKFGGTITVYRPKTGARKAANWAQSNITRVGRYIFHRKLDNLYANYCSKFIWQAFWYSDAGDITDRGLTATKKSWVCPFHIKQSLYFEEVARINL</sequence>
<dbReference type="SUPFAM" id="SSF54001">
    <property type="entry name" value="Cysteine proteinases"/>
    <property type="match status" value="1"/>
</dbReference>
<dbReference type="Proteomes" id="UP001296943">
    <property type="component" value="Unassembled WGS sequence"/>
</dbReference>
<proteinExistence type="predicted"/>
<dbReference type="InterPro" id="IPR038765">
    <property type="entry name" value="Papain-like_cys_pep_sf"/>
</dbReference>
<protein>
    <submittedName>
        <fullName evidence="1">Uncharacterized protein YycO</fullName>
    </submittedName>
</protein>
<accession>A0ABS2MXJ6</accession>
<reference evidence="1 2" key="1">
    <citation type="submission" date="2021-01" db="EMBL/GenBank/DDBJ databases">
        <title>Genomic Encyclopedia of Type Strains, Phase IV (KMG-IV): sequencing the most valuable type-strain genomes for metagenomic binning, comparative biology and taxonomic classification.</title>
        <authorList>
            <person name="Goeker M."/>
        </authorList>
    </citation>
    <scope>NUCLEOTIDE SEQUENCE [LARGE SCALE GENOMIC DNA]</scope>
    <source>
        <strain evidence="1 2">DSM 23711</strain>
    </source>
</reference>